<dbReference type="EMBL" id="CP054840">
    <property type="protein sequence ID" value="QKV51757.1"/>
    <property type="molecule type" value="Genomic_DNA"/>
</dbReference>
<reference evidence="1 2" key="1">
    <citation type="submission" date="2020-06" db="EMBL/GenBank/DDBJ databases">
        <title>Acidovorax antarctica sp. nov., isolated from Corinth ice sheet soil, Antarctic Fields Peninsula.</title>
        <authorList>
            <person name="Xu Q."/>
            <person name="Peng F."/>
        </authorList>
    </citation>
    <scope>NUCLEOTIDE SEQUENCE [LARGE SCALE GENOMIC DNA]</scope>
    <source>
        <strain evidence="1 2">16-35-5</strain>
    </source>
</reference>
<sequence>MTRLIYLSPVPWASFAQRPQKFVDWFHARTGSDVLWVDPYPTRLPRLADLRRPRPSQNLATQAPPPWLRVLRPLALPIEPLPGSGAINAFFWRPTLDALARFAEGHDTLVAAGKPSVLALAVLKRLKNARSLYDAMDEFPAFYNGFSRRAMARREEQLARQADTLWVTSTRLQQHWRELRPDLQFVANALDDSMMPAPRARDLQAQPKVFGYVGTIASWFDWDWVIALARARPRDVVRLIGPVFQAAPTQLPSNIEMLPGCHHAAALEAMRGFDVGLIPFLRNDLTASVDPIKFYEYRALNLPVMSTQFGEMAFRADAPGTFISAALQDIGALAESALMLDNDCAGALEFVARNGWKARFDAANLLP</sequence>
<name>A0A6N1WXQ7_9BURK</name>
<gene>
    <name evidence="1" type="ORF">HUK68_01940</name>
</gene>
<dbReference type="Proteomes" id="UP000509579">
    <property type="component" value="Chromosome"/>
</dbReference>
<dbReference type="SUPFAM" id="SSF53756">
    <property type="entry name" value="UDP-Glycosyltransferase/glycogen phosphorylase"/>
    <property type="match status" value="1"/>
</dbReference>
<dbReference type="AlphaFoldDB" id="A0A6N1WXQ7"/>
<accession>A0A6N1WXQ7</accession>
<organism evidence="1 2">
    <name type="scientific">Comamonas antarctica</name>
    <dbReference type="NCBI Taxonomy" id="2743470"/>
    <lineage>
        <taxon>Bacteria</taxon>
        <taxon>Pseudomonadati</taxon>
        <taxon>Pseudomonadota</taxon>
        <taxon>Betaproteobacteria</taxon>
        <taxon>Burkholderiales</taxon>
        <taxon>Comamonadaceae</taxon>
        <taxon>Comamonas</taxon>
    </lineage>
</organism>
<dbReference type="GO" id="GO:0016740">
    <property type="term" value="F:transferase activity"/>
    <property type="evidence" value="ECO:0007669"/>
    <property type="project" value="UniProtKB-KW"/>
</dbReference>
<dbReference type="Gene3D" id="3.40.50.2000">
    <property type="entry name" value="Glycogen Phosphorylase B"/>
    <property type="match status" value="1"/>
</dbReference>
<evidence type="ECO:0000313" key="2">
    <source>
        <dbReference type="Proteomes" id="UP000509579"/>
    </source>
</evidence>
<keyword evidence="2" id="KW-1185">Reference proteome</keyword>
<dbReference type="KEGG" id="aant:HUK68_01940"/>
<proteinExistence type="predicted"/>
<dbReference type="RefSeq" id="WP_175502687.1">
    <property type="nucleotide sequence ID" value="NZ_CP054840.1"/>
</dbReference>
<protein>
    <submittedName>
        <fullName evidence="1">Glycosyl transferase</fullName>
    </submittedName>
</protein>
<evidence type="ECO:0000313" key="1">
    <source>
        <dbReference type="EMBL" id="QKV51757.1"/>
    </source>
</evidence>
<keyword evidence="1" id="KW-0808">Transferase</keyword>